<name>A0ABP4A682_9PSEU</name>
<organism evidence="1 2">
    <name type="scientific">Pseudonocardia zijingensis</name>
    <dbReference type="NCBI Taxonomy" id="153376"/>
    <lineage>
        <taxon>Bacteria</taxon>
        <taxon>Bacillati</taxon>
        <taxon>Actinomycetota</taxon>
        <taxon>Actinomycetes</taxon>
        <taxon>Pseudonocardiales</taxon>
        <taxon>Pseudonocardiaceae</taxon>
        <taxon>Pseudonocardia</taxon>
    </lineage>
</organism>
<gene>
    <name evidence="1" type="ORF">GCM10009559_18740</name>
</gene>
<reference evidence="2" key="1">
    <citation type="journal article" date="2019" name="Int. J. Syst. Evol. Microbiol.">
        <title>The Global Catalogue of Microorganisms (GCM) 10K type strain sequencing project: providing services to taxonomists for standard genome sequencing and annotation.</title>
        <authorList>
            <consortium name="The Broad Institute Genomics Platform"/>
            <consortium name="The Broad Institute Genome Sequencing Center for Infectious Disease"/>
            <person name="Wu L."/>
            <person name="Ma J."/>
        </authorList>
    </citation>
    <scope>NUCLEOTIDE SEQUENCE [LARGE SCALE GENOMIC DNA]</scope>
    <source>
        <strain evidence="2">JCM 11117</strain>
    </source>
</reference>
<accession>A0ABP4A682</accession>
<comment type="caution">
    <text evidence="1">The sequence shown here is derived from an EMBL/GenBank/DDBJ whole genome shotgun (WGS) entry which is preliminary data.</text>
</comment>
<dbReference type="EMBL" id="BAAAHP010000053">
    <property type="protein sequence ID" value="GAA0931009.1"/>
    <property type="molecule type" value="Genomic_DNA"/>
</dbReference>
<proteinExistence type="predicted"/>
<evidence type="ECO:0000313" key="2">
    <source>
        <dbReference type="Proteomes" id="UP001499967"/>
    </source>
</evidence>
<protein>
    <submittedName>
        <fullName evidence="1">Uncharacterized protein</fullName>
    </submittedName>
</protein>
<evidence type="ECO:0000313" key="1">
    <source>
        <dbReference type="EMBL" id="GAA0931009.1"/>
    </source>
</evidence>
<dbReference type="Proteomes" id="UP001499967">
    <property type="component" value="Unassembled WGS sequence"/>
</dbReference>
<keyword evidence="2" id="KW-1185">Reference proteome</keyword>
<sequence>MWVKSGRVGTQCDRIRASILTVRNPPAVPRRTRVTTGGDRVWSRSVELPPQTRTSGTPVR</sequence>